<proteinExistence type="predicted"/>
<accession>A0ABY7RUB6</accession>
<feature type="signal peptide" evidence="2">
    <location>
        <begin position="1"/>
        <end position="20"/>
    </location>
</feature>
<dbReference type="Pfam" id="PF13181">
    <property type="entry name" value="TPR_8"/>
    <property type="match status" value="1"/>
</dbReference>
<feature type="chain" id="PRO_5046408392" evidence="2">
    <location>
        <begin position="21"/>
        <end position="432"/>
    </location>
</feature>
<dbReference type="RefSeq" id="WP_249996108.1">
    <property type="nucleotide sequence ID" value="NZ_CP116221.1"/>
</dbReference>
<feature type="repeat" description="TPR" evidence="1">
    <location>
        <begin position="215"/>
        <end position="248"/>
    </location>
</feature>
<dbReference type="PANTHER" id="PTHR12558">
    <property type="entry name" value="CELL DIVISION CYCLE 16,23,27"/>
    <property type="match status" value="1"/>
</dbReference>
<organism evidence="3 4">
    <name type="scientific">Psychroserpens ponticola</name>
    <dbReference type="NCBI Taxonomy" id="2932268"/>
    <lineage>
        <taxon>Bacteria</taxon>
        <taxon>Pseudomonadati</taxon>
        <taxon>Bacteroidota</taxon>
        <taxon>Flavobacteriia</taxon>
        <taxon>Flavobacteriales</taxon>
        <taxon>Flavobacteriaceae</taxon>
        <taxon>Psychroserpens</taxon>
    </lineage>
</organism>
<gene>
    <name evidence="3" type="ORF">MUN68_011630</name>
</gene>
<keyword evidence="4" id="KW-1185">Reference proteome</keyword>
<dbReference type="SUPFAM" id="SSF48452">
    <property type="entry name" value="TPR-like"/>
    <property type="match status" value="1"/>
</dbReference>
<protein>
    <submittedName>
        <fullName evidence="3">Cell surface protein</fullName>
    </submittedName>
</protein>
<reference evidence="3 4" key="1">
    <citation type="submission" date="2023-01" db="EMBL/GenBank/DDBJ databases">
        <title>Psychroserpens ponticola sp. nov., isolated from seawater.</title>
        <authorList>
            <person name="Kristyanto S."/>
            <person name="Jung J."/>
            <person name="Kim J.M."/>
            <person name="Jeon C.O."/>
        </authorList>
    </citation>
    <scope>NUCLEOTIDE SEQUENCE [LARGE SCALE GENOMIC DNA]</scope>
    <source>
        <strain evidence="3 4">MSW6</strain>
    </source>
</reference>
<keyword evidence="2" id="KW-0732">Signal</keyword>
<name>A0ABY7RUB6_9FLAO</name>
<dbReference type="InterPro" id="IPR019734">
    <property type="entry name" value="TPR_rpt"/>
</dbReference>
<dbReference type="Gene3D" id="1.25.40.10">
    <property type="entry name" value="Tetratricopeptide repeat domain"/>
    <property type="match status" value="3"/>
</dbReference>
<evidence type="ECO:0000256" key="2">
    <source>
        <dbReference type="SAM" id="SignalP"/>
    </source>
</evidence>
<sequence>MNSKYNILIFVLIAALFANCKEATKSQITNANDYNAYLNVSENETLERARQNEVFWFQKLEQTPNQFPYIGKLASTYSNYFSATGNIDYLKKAENHLIKVNEITKYNNPSYLKSLAYNYISQHKFKEALEHLTKAEILGENLQETQKMLFDVHLELGNYEMAHMYLLTFENFSDFDYLIRLSKWSDHKGNLVAAINYMEKAMLIAEASNLTPLKQWSYTNIADFYGHAGDIEKSYAYFLKALALDPNDAYAKKGIAWIVFSHEKNPEEALRILNAVTETYFAPDYFLLKAEIAEFINDETLVKEQLDLYENAMRNKTYGDMYNKYNVLLYVDSKTNLEEAISIAKTEIENRPTPQSYDLLAWTYFKNGKINEALQIVEKHIINKTFEPETLYHIAEIYKAAGKNKAMKPLKEELLTSIYELGPGMEVKILNL</sequence>
<dbReference type="SUPFAM" id="SSF81901">
    <property type="entry name" value="HCP-like"/>
    <property type="match status" value="1"/>
</dbReference>
<dbReference type="PANTHER" id="PTHR12558:SF13">
    <property type="entry name" value="CELL DIVISION CYCLE PROTEIN 27 HOMOLOG"/>
    <property type="match status" value="1"/>
</dbReference>
<evidence type="ECO:0000313" key="3">
    <source>
        <dbReference type="EMBL" id="WCO00716.1"/>
    </source>
</evidence>
<dbReference type="EMBL" id="CP116221">
    <property type="protein sequence ID" value="WCO00716.1"/>
    <property type="molecule type" value="Genomic_DNA"/>
</dbReference>
<dbReference type="Proteomes" id="UP001202717">
    <property type="component" value="Chromosome"/>
</dbReference>
<keyword evidence="1" id="KW-0802">TPR repeat</keyword>
<dbReference type="SMART" id="SM00028">
    <property type="entry name" value="TPR"/>
    <property type="match status" value="3"/>
</dbReference>
<dbReference type="InterPro" id="IPR011990">
    <property type="entry name" value="TPR-like_helical_dom_sf"/>
</dbReference>
<evidence type="ECO:0000256" key="1">
    <source>
        <dbReference type="PROSITE-ProRule" id="PRU00339"/>
    </source>
</evidence>
<evidence type="ECO:0000313" key="4">
    <source>
        <dbReference type="Proteomes" id="UP001202717"/>
    </source>
</evidence>
<dbReference type="PROSITE" id="PS50005">
    <property type="entry name" value="TPR"/>
    <property type="match status" value="1"/>
</dbReference>